<accession>A0ABR9WRQ5</accession>
<dbReference type="Proteomes" id="UP000656274">
    <property type="component" value="Unassembled WGS sequence"/>
</dbReference>
<dbReference type="RefSeq" id="WP_194095472.1">
    <property type="nucleotide sequence ID" value="NZ_JADFTZ010000003.1"/>
</dbReference>
<gene>
    <name evidence="1" type="ORF">IM755_07750</name>
</gene>
<keyword evidence="2" id="KW-1185">Reference proteome</keyword>
<protein>
    <submittedName>
        <fullName evidence="1">Uncharacterized protein</fullName>
    </submittedName>
</protein>
<evidence type="ECO:0000313" key="2">
    <source>
        <dbReference type="Proteomes" id="UP000656274"/>
    </source>
</evidence>
<proteinExistence type="predicted"/>
<sequence>MNAQRHKTKDVLKIADSILSINVNSEIIKYFKGYTGSYQKYKKGKYYSHRAFTHKKKLNKNVEEIWILYHFSFPELEGLTNGTWLKLDKNHNLIEPINLSFIPHFLLENRKCDFITKQEALKIGIENFKESGIKINEPILIFNKETNSYVYRVENVLTKSKNIIGKDTGKTEVLIINSLSGKIIERIEGLYGIIIR</sequence>
<comment type="caution">
    <text evidence="1">The sequence shown here is derived from an EMBL/GenBank/DDBJ whole genome shotgun (WGS) entry which is preliminary data.</text>
</comment>
<evidence type="ECO:0000313" key="1">
    <source>
        <dbReference type="EMBL" id="MBE9576604.1"/>
    </source>
</evidence>
<organism evidence="1 2">
    <name type="scientific">Flavobacterium proteolyticum</name>
    <dbReference type="NCBI Taxonomy" id="2911683"/>
    <lineage>
        <taxon>Bacteria</taxon>
        <taxon>Pseudomonadati</taxon>
        <taxon>Bacteroidota</taxon>
        <taxon>Flavobacteriia</taxon>
        <taxon>Flavobacteriales</taxon>
        <taxon>Flavobacteriaceae</taxon>
        <taxon>Flavobacterium</taxon>
    </lineage>
</organism>
<name>A0ABR9WRQ5_9FLAO</name>
<reference evidence="1 2" key="1">
    <citation type="submission" date="2020-10" db="EMBL/GenBank/DDBJ databases">
        <title>The genome sequence of Flavobacterium aquaticum 1Y8A.</title>
        <authorList>
            <person name="Liu Y."/>
        </authorList>
    </citation>
    <scope>NUCLEOTIDE SEQUENCE [LARGE SCALE GENOMIC DNA]</scope>
    <source>
        <strain evidence="1 2">1Y8A</strain>
    </source>
</reference>
<dbReference type="EMBL" id="JADFTZ010000003">
    <property type="protein sequence ID" value="MBE9576604.1"/>
    <property type="molecule type" value="Genomic_DNA"/>
</dbReference>